<keyword evidence="10" id="KW-1185">Reference proteome</keyword>
<dbReference type="SUPFAM" id="SSF53098">
    <property type="entry name" value="Ribonuclease H-like"/>
    <property type="match status" value="1"/>
</dbReference>
<feature type="domain" description="Exonuclease" evidence="8">
    <location>
        <begin position="7"/>
        <end position="210"/>
    </location>
</feature>
<dbReference type="SMART" id="SM00479">
    <property type="entry name" value="EXOIII"/>
    <property type="match status" value="1"/>
</dbReference>
<dbReference type="GO" id="GO:0046872">
    <property type="term" value="F:metal ion binding"/>
    <property type="evidence" value="ECO:0007669"/>
    <property type="project" value="UniProtKB-KW"/>
</dbReference>
<evidence type="ECO:0000256" key="6">
    <source>
        <dbReference type="ARBA" id="ARBA00022842"/>
    </source>
</evidence>
<evidence type="ECO:0000256" key="2">
    <source>
        <dbReference type="ARBA" id="ARBA00022722"/>
    </source>
</evidence>
<dbReference type="GO" id="GO:0006308">
    <property type="term" value="P:DNA catabolic process"/>
    <property type="evidence" value="ECO:0007669"/>
    <property type="project" value="TreeGrafter"/>
</dbReference>
<dbReference type="InterPro" id="IPR040393">
    <property type="entry name" value="TREX1/2"/>
</dbReference>
<keyword evidence="4" id="KW-0378">Hydrolase</keyword>
<reference evidence="9" key="1">
    <citation type="submission" date="2022-11" db="UniProtKB">
        <authorList>
            <consortium name="EnsemblMetazoa"/>
        </authorList>
    </citation>
    <scope>IDENTIFICATION</scope>
</reference>
<evidence type="ECO:0000313" key="9">
    <source>
        <dbReference type="EnsemblMetazoa" id="XP_038046422.1"/>
    </source>
</evidence>
<dbReference type="InterPro" id="IPR036397">
    <property type="entry name" value="RNaseH_sf"/>
</dbReference>
<evidence type="ECO:0000256" key="1">
    <source>
        <dbReference type="ARBA" id="ARBA00001946"/>
    </source>
</evidence>
<dbReference type="GO" id="GO:0005737">
    <property type="term" value="C:cytoplasm"/>
    <property type="evidence" value="ECO:0007669"/>
    <property type="project" value="TreeGrafter"/>
</dbReference>
<evidence type="ECO:0000256" key="7">
    <source>
        <dbReference type="ARBA" id="ARBA00025769"/>
    </source>
</evidence>
<comment type="cofactor">
    <cofactor evidence="1">
        <name>Mg(2+)</name>
        <dbReference type="ChEBI" id="CHEBI:18420"/>
    </cofactor>
</comment>
<keyword evidence="6" id="KW-0460">Magnesium</keyword>
<evidence type="ECO:0000256" key="4">
    <source>
        <dbReference type="ARBA" id="ARBA00022801"/>
    </source>
</evidence>
<evidence type="ECO:0000256" key="5">
    <source>
        <dbReference type="ARBA" id="ARBA00022839"/>
    </source>
</evidence>
<proteinExistence type="inferred from homology"/>
<dbReference type="AlphaFoldDB" id="A0A913Z3Y7"/>
<dbReference type="GO" id="GO:0008296">
    <property type="term" value="F:3'-5'-DNA exonuclease activity"/>
    <property type="evidence" value="ECO:0007669"/>
    <property type="project" value="TreeGrafter"/>
</dbReference>
<dbReference type="RefSeq" id="XP_038046422.1">
    <property type="nucleotide sequence ID" value="XM_038190494.1"/>
</dbReference>
<name>A0A913Z3Y7_PATMI</name>
<evidence type="ECO:0000313" key="10">
    <source>
        <dbReference type="Proteomes" id="UP000887568"/>
    </source>
</evidence>
<dbReference type="GeneID" id="119720690"/>
<keyword evidence="5" id="KW-0269">Exonuclease</keyword>
<dbReference type="EnsemblMetazoa" id="XM_038190494.1">
    <property type="protein sequence ID" value="XP_038046422.1"/>
    <property type="gene ID" value="LOC119720690"/>
</dbReference>
<dbReference type="PANTHER" id="PTHR13058">
    <property type="entry name" value="THREE PRIME REPAIR EXONUCLEASE 1, 2"/>
    <property type="match status" value="1"/>
</dbReference>
<dbReference type="Gene3D" id="3.30.420.10">
    <property type="entry name" value="Ribonuclease H-like superfamily/Ribonuclease H"/>
    <property type="match status" value="1"/>
</dbReference>
<dbReference type="InterPro" id="IPR013520">
    <property type="entry name" value="Ribonucl_H"/>
</dbReference>
<evidence type="ECO:0000259" key="8">
    <source>
        <dbReference type="SMART" id="SM00479"/>
    </source>
</evidence>
<sequence length="247" mass="27873">MPTQIKTFVFLDLETSSLVPMEHPEIMEICLIAVHREALLSSEYDAAVGRSTEAVVSGMGLPRVADKLSLCVYPNKQVSEKSFELTKLDNHSLSQSSKKIFDVDAAMMLKLFISRQEGPVCLVAHNGDNFDFRLLRTELRKLQQRMGEDVLCADSLKAYAETDDDRAVSYALGEIYRRAFGGNIPDAHYAEADVKALIRIMLTRAEIMCKWMDTNAVLFNDTEMYYIPSPSKKDRCRPNKSCTVDSR</sequence>
<keyword evidence="3" id="KW-0479">Metal-binding</keyword>
<dbReference type="GO" id="GO:0003676">
    <property type="term" value="F:nucleic acid binding"/>
    <property type="evidence" value="ECO:0007669"/>
    <property type="project" value="InterPro"/>
</dbReference>
<dbReference type="OMA" id="CIAIMKL"/>
<evidence type="ECO:0000256" key="3">
    <source>
        <dbReference type="ARBA" id="ARBA00022723"/>
    </source>
</evidence>
<accession>A0A913Z3Y7</accession>
<comment type="similarity">
    <text evidence="7">Belongs to the exonuclease superfamily. TREX family.</text>
</comment>
<dbReference type="OrthoDB" id="10250935at2759"/>
<protein>
    <recommendedName>
        <fullName evidence="8">Exonuclease domain-containing protein</fullName>
    </recommendedName>
</protein>
<keyword evidence="2" id="KW-0540">Nuclease</keyword>
<dbReference type="Proteomes" id="UP000887568">
    <property type="component" value="Unplaced"/>
</dbReference>
<dbReference type="PANTHER" id="PTHR13058:SF19">
    <property type="entry name" value="LD40940P"/>
    <property type="match status" value="1"/>
</dbReference>
<organism evidence="9 10">
    <name type="scientific">Patiria miniata</name>
    <name type="common">Bat star</name>
    <name type="synonym">Asterina miniata</name>
    <dbReference type="NCBI Taxonomy" id="46514"/>
    <lineage>
        <taxon>Eukaryota</taxon>
        <taxon>Metazoa</taxon>
        <taxon>Echinodermata</taxon>
        <taxon>Eleutherozoa</taxon>
        <taxon>Asterozoa</taxon>
        <taxon>Asteroidea</taxon>
        <taxon>Valvatacea</taxon>
        <taxon>Valvatida</taxon>
        <taxon>Asterinidae</taxon>
        <taxon>Patiria</taxon>
    </lineage>
</organism>
<dbReference type="InterPro" id="IPR012337">
    <property type="entry name" value="RNaseH-like_sf"/>
</dbReference>